<dbReference type="PANTHER" id="PTHR45657:SF61">
    <property type="entry name" value="CRAL-TRIO DOMAIN-CONTAINING PROTEIN"/>
    <property type="match status" value="1"/>
</dbReference>
<dbReference type="InterPro" id="IPR001849">
    <property type="entry name" value="PH_domain"/>
</dbReference>
<evidence type="ECO:0008006" key="7">
    <source>
        <dbReference type="Google" id="ProtNLM"/>
    </source>
</evidence>
<accession>T0S085</accession>
<dbReference type="GeneID" id="19947464"/>
<dbReference type="PANTHER" id="PTHR45657">
    <property type="entry name" value="CRAL-TRIO DOMAIN-CONTAINING PROTEIN YKL091C-RELATED"/>
    <property type="match status" value="1"/>
</dbReference>
<evidence type="ECO:0000313" key="6">
    <source>
        <dbReference type="Proteomes" id="UP000030762"/>
    </source>
</evidence>
<dbReference type="Gene3D" id="3.40.525.10">
    <property type="entry name" value="CRAL-TRIO lipid binding domain"/>
    <property type="match status" value="1"/>
</dbReference>
<keyword evidence="2" id="KW-0472">Membrane</keyword>
<dbReference type="CDD" id="cd00821">
    <property type="entry name" value="PH"/>
    <property type="match status" value="1"/>
</dbReference>
<dbReference type="RefSeq" id="XP_008610759.1">
    <property type="nucleotide sequence ID" value="XM_008612537.1"/>
</dbReference>
<dbReference type="SMART" id="SM00516">
    <property type="entry name" value="SEC14"/>
    <property type="match status" value="1"/>
</dbReference>
<dbReference type="SUPFAM" id="SSF52087">
    <property type="entry name" value="CRAL/TRIO domain"/>
    <property type="match status" value="1"/>
</dbReference>
<keyword evidence="6" id="KW-1185">Reference proteome</keyword>
<dbReference type="CDD" id="cd00170">
    <property type="entry name" value="SEC14"/>
    <property type="match status" value="1"/>
</dbReference>
<feature type="compositionally biased region" description="Low complexity" evidence="1">
    <location>
        <begin position="12"/>
        <end position="33"/>
    </location>
</feature>
<keyword evidence="2" id="KW-0812">Transmembrane</keyword>
<name>T0S085_SAPDV</name>
<feature type="domain" description="CRAL-TRIO" evidence="4">
    <location>
        <begin position="515"/>
        <end position="684"/>
    </location>
</feature>
<dbReference type="Gene3D" id="2.30.29.30">
    <property type="entry name" value="Pleckstrin-homology domain (PH domain)/Phosphotyrosine-binding domain (PTB)"/>
    <property type="match status" value="1"/>
</dbReference>
<dbReference type="SUPFAM" id="SSF46938">
    <property type="entry name" value="CRAL/TRIO N-terminal domain"/>
    <property type="match status" value="1"/>
</dbReference>
<feature type="transmembrane region" description="Helical" evidence="2">
    <location>
        <begin position="370"/>
        <end position="391"/>
    </location>
</feature>
<keyword evidence="2" id="KW-1133">Transmembrane helix</keyword>
<protein>
    <recommendedName>
        <fullName evidence="7">CRAL-TRIO domain-containing protein</fullName>
    </recommendedName>
</protein>
<dbReference type="PROSITE" id="PS50191">
    <property type="entry name" value="CRAL_TRIO"/>
    <property type="match status" value="1"/>
</dbReference>
<feature type="compositionally biased region" description="Basic and acidic residues" evidence="1">
    <location>
        <begin position="1"/>
        <end position="11"/>
    </location>
</feature>
<evidence type="ECO:0000259" key="3">
    <source>
        <dbReference type="PROSITE" id="PS50003"/>
    </source>
</evidence>
<dbReference type="EMBL" id="JH767149">
    <property type="protein sequence ID" value="EQC35997.1"/>
    <property type="molecule type" value="Genomic_DNA"/>
</dbReference>
<dbReference type="PROSITE" id="PS50003">
    <property type="entry name" value="PH_DOMAIN"/>
    <property type="match status" value="1"/>
</dbReference>
<feature type="domain" description="PH" evidence="3">
    <location>
        <begin position="56"/>
        <end position="169"/>
    </location>
</feature>
<dbReference type="SUPFAM" id="SSF50729">
    <property type="entry name" value="PH domain-like"/>
    <property type="match status" value="1"/>
</dbReference>
<dbReference type="VEuPathDB" id="FungiDB:SDRG_06737"/>
<dbReference type="Pfam" id="PF00650">
    <property type="entry name" value="CRAL_TRIO"/>
    <property type="match status" value="1"/>
</dbReference>
<dbReference type="STRING" id="1156394.T0S085"/>
<dbReference type="eggNOG" id="KOG1471">
    <property type="taxonomic scope" value="Eukaryota"/>
</dbReference>
<gene>
    <name evidence="5" type="ORF">SDRG_06737</name>
</gene>
<proteinExistence type="predicted"/>
<dbReference type="AlphaFoldDB" id="T0S085"/>
<dbReference type="InParanoid" id="T0S085"/>
<evidence type="ECO:0000259" key="4">
    <source>
        <dbReference type="PROSITE" id="PS50191"/>
    </source>
</evidence>
<evidence type="ECO:0000256" key="1">
    <source>
        <dbReference type="SAM" id="MobiDB-lite"/>
    </source>
</evidence>
<dbReference type="InterPro" id="IPR036865">
    <property type="entry name" value="CRAL-TRIO_dom_sf"/>
</dbReference>
<organism evidence="5 6">
    <name type="scientific">Saprolegnia diclina (strain VS20)</name>
    <dbReference type="NCBI Taxonomy" id="1156394"/>
    <lineage>
        <taxon>Eukaryota</taxon>
        <taxon>Sar</taxon>
        <taxon>Stramenopiles</taxon>
        <taxon>Oomycota</taxon>
        <taxon>Saprolegniomycetes</taxon>
        <taxon>Saprolegniales</taxon>
        <taxon>Saprolegniaceae</taxon>
        <taxon>Saprolegnia</taxon>
    </lineage>
</organism>
<dbReference type="Proteomes" id="UP000030762">
    <property type="component" value="Unassembled WGS sequence"/>
</dbReference>
<sequence length="701" mass="76382">MSSSESERRTASEPSGSPRLQRQNSSSSSVASTSLLRSNSSFRGALPGMLEGRFLGVLASGLVDKRREGAVRAGFARRLFILSVRGLHYYRKGDEQEVFGTERGQLPLKDVGYAKVVPEEEAPYGTIEAGVDSHFVGIFSKQHTLTWFLRVESAESAKYWATSVNAALEIGKKKAFPTEWTAEMLDMYTKIAVGVPASPEVSDGRQPTPAAVAAPSGSLPPSPFWNMQPIVLGLSMSTAAGRERLLTRKLELEKDVLLGPIPLSLKVKEACYFIMNNQDVVVLPHAQLAPIIASVDASGRGSLECVLKGARTAITVVAHVTRVVSRVPSATLAPERPPVPSLFTTSTTFGALYLVSCGIALAFSPPFQGVMKVTATLGVLLALSVLGVAYLDYAQLASVLQASAARESPPSPSASLYNVVLRVASVDLLSPDEAAESATTEAETADQRPEVDDEEDAVVVSVPVRPDVIPELAFSPRFLAAEKGDEAKGRARYEATLQWRRENHVDGILYEVQPHFHLIKQCYPQYFHGRSKNGNCVYYEKLGKIDLKRLKSAGLSLDQLLRHYMYITEYLWLILEPSDTGRTISVLDAEGVGFYDLTGEVMEFVRRAMAFVSAHYPERSAQIFIVNVPTWFNVIWKGISPLVDPVTKEKIRICKGKMVKEELLKSIDIAELPADYGGDGPALGGSAEEKALAAYVDQFTH</sequence>
<feature type="region of interest" description="Disordered" evidence="1">
    <location>
        <begin position="434"/>
        <end position="456"/>
    </location>
</feature>
<dbReference type="InterPro" id="IPR001251">
    <property type="entry name" value="CRAL-TRIO_dom"/>
</dbReference>
<evidence type="ECO:0000256" key="2">
    <source>
        <dbReference type="SAM" id="Phobius"/>
    </source>
</evidence>
<dbReference type="InterPro" id="IPR011993">
    <property type="entry name" value="PH-like_dom_sf"/>
</dbReference>
<feature type="transmembrane region" description="Helical" evidence="2">
    <location>
        <begin position="342"/>
        <end position="363"/>
    </location>
</feature>
<reference evidence="5 6" key="1">
    <citation type="submission" date="2012-04" db="EMBL/GenBank/DDBJ databases">
        <title>The Genome Sequence of Saprolegnia declina VS20.</title>
        <authorList>
            <consortium name="The Broad Institute Genome Sequencing Platform"/>
            <person name="Russ C."/>
            <person name="Nusbaum C."/>
            <person name="Tyler B."/>
            <person name="van West P."/>
            <person name="Dieguez-Uribeondo J."/>
            <person name="de Bruijn I."/>
            <person name="Tripathy S."/>
            <person name="Jiang R."/>
            <person name="Young S.K."/>
            <person name="Zeng Q."/>
            <person name="Gargeya S."/>
            <person name="Fitzgerald M."/>
            <person name="Haas B."/>
            <person name="Abouelleil A."/>
            <person name="Alvarado L."/>
            <person name="Arachchi H.M."/>
            <person name="Berlin A."/>
            <person name="Chapman S.B."/>
            <person name="Goldberg J."/>
            <person name="Griggs A."/>
            <person name="Gujja S."/>
            <person name="Hansen M."/>
            <person name="Howarth C."/>
            <person name="Imamovic A."/>
            <person name="Larimer J."/>
            <person name="McCowen C."/>
            <person name="Montmayeur A."/>
            <person name="Murphy C."/>
            <person name="Neiman D."/>
            <person name="Pearson M."/>
            <person name="Priest M."/>
            <person name="Roberts A."/>
            <person name="Saif S."/>
            <person name="Shea T."/>
            <person name="Sisk P."/>
            <person name="Sykes S."/>
            <person name="Wortman J."/>
            <person name="Nusbaum C."/>
            <person name="Birren B."/>
        </authorList>
    </citation>
    <scope>NUCLEOTIDE SEQUENCE [LARGE SCALE GENOMIC DNA]</scope>
    <source>
        <strain evidence="5 6">VS20</strain>
    </source>
</reference>
<dbReference type="OrthoDB" id="4418812at2759"/>
<evidence type="ECO:0000313" key="5">
    <source>
        <dbReference type="EMBL" id="EQC35997.1"/>
    </source>
</evidence>
<dbReference type="InterPro" id="IPR051026">
    <property type="entry name" value="PI/PC_transfer"/>
</dbReference>
<dbReference type="InterPro" id="IPR036273">
    <property type="entry name" value="CRAL/TRIO_N_dom_sf"/>
</dbReference>
<feature type="region of interest" description="Disordered" evidence="1">
    <location>
        <begin position="1"/>
        <end position="33"/>
    </location>
</feature>
<dbReference type="OMA" id="TPARCQP"/>